<dbReference type="CDD" id="cd00452">
    <property type="entry name" value="KDPG_aldolase"/>
    <property type="match status" value="1"/>
</dbReference>
<evidence type="ECO:0000313" key="7">
    <source>
        <dbReference type="Proteomes" id="UP000734218"/>
    </source>
</evidence>
<comment type="pathway">
    <text evidence="1">Carbohydrate acid metabolism.</text>
</comment>
<evidence type="ECO:0000256" key="3">
    <source>
        <dbReference type="ARBA" id="ARBA00011233"/>
    </source>
</evidence>
<proteinExistence type="inferred from homology"/>
<dbReference type="EC" id="4.1.2.21" evidence="6"/>
<evidence type="ECO:0000256" key="1">
    <source>
        <dbReference type="ARBA" id="ARBA00004761"/>
    </source>
</evidence>
<name>A0ABX0XHS4_9SPHN</name>
<dbReference type="Pfam" id="PF01081">
    <property type="entry name" value="Aldolase"/>
    <property type="match status" value="1"/>
</dbReference>
<dbReference type="SUPFAM" id="SSF51569">
    <property type="entry name" value="Aldolase"/>
    <property type="match status" value="1"/>
</dbReference>
<accession>A0ABX0XHS4</accession>
<evidence type="ECO:0000256" key="4">
    <source>
        <dbReference type="ARBA" id="ARBA00023239"/>
    </source>
</evidence>
<dbReference type="NCBIfam" id="NF006600">
    <property type="entry name" value="PRK09140.1"/>
    <property type="match status" value="1"/>
</dbReference>
<dbReference type="Proteomes" id="UP000734218">
    <property type="component" value="Unassembled WGS sequence"/>
</dbReference>
<comment type="similarity">
    <text evidence="2">Belongs to the KHG/KDPG aldolase family.</text>
</comment>
<organism evidence="6 7">
    <name type="scientific">Sphingomonas jejuensis</name>
    <dbReference type="NCBI Taxonomy" id="904715"/>
    <lineage>
        <taxon>Bacteria</taxon>
        <taxon>Pseudomonadati</taxon>
        <taxon>Pseudomonadota</taxon>
        <taxon>Alphaproteobacteria</taxon>
        <taxon>Sphingomonadales</taxon>
        <taxon>Sphingomonadaceae</taxon>
        <taxon>Sphingomonas</taxon>
    </lineage>
</organism>
<evidence type="ECO:0000256" key="2">
    <source>
        <dbReference type="ARBA" id="ARBA00006906"/>
    </source>
</evidence>
<dbReference type="PANTHER" id="PTHR30246:SF1">
    <property type="entry name" value="2-DEHYDRO-3-DEOXY-6-PHOSPHOGALACTONATE ALDOLASE-RELATED"/>
    <property type="match status" value="1"/>
</dbReference>
<protein>
    <submittedName>
        <fullName evidence="6">2-dehydro-3-deoxyphosphogalactonate aldolase</fullName>
        <ecNumber evidence="6">4.1.2.21</ecNumber>
    </submittedName>
</protein>
<dbReference type="InterPro" id="IPR013785">
    <property type="entry name" value="Aldolase_TIM"/>
</dbReference>
<gene>
    <name evidence="6" type="ORF">GGR88_000182</name>
</gene>
<keyword evidence="5" id="KW-0119">Carbohydrate metabolism</keyword>
<evidence type="ECO:0000256" key="5">
    <source>
        <dbReference type="ARBA" id="ARBA00023277"/>
    </source>
</evidence>
<dbReference type="Gene3D" id="3.20.20.70">
    <property type="entry name" value="Aldolase class I"/>
    <property type="match status" value="1"/>
</dbReference>
<dbReference type="GO" id="GO:0008674">
    <property type="term" value="F:2-dehydro-3-deoxy-6-phosphogalactonate aldolase activity"/>
    <property type="evidence" value="ECO:0007669"/>
    <property type="project" value="UniProtKB-EC"/>
</dbReference>
<dbReference type="RefSeq" id="WP_167952088.1">
    <property type="nucleotide sequence ID" value="NZ_JAATJE010000001.1"/>
</dbReference>
<comment type="subunit">
    <text evidence="3">Homotrimer.</text>
</comment>
<comment type="caution">
    <text evidence="6">The sequence shown here is derived from an EMBL/GenBank/DDBJ whole genome shotgun (WGS) entry which is preliminary data.</text>
</comment>
<reference evidence="6 7" key="1">
    <citation type="submission" date="2020-03" db="EMBL/GenBank/DDBJ databases">
        <title>Genomic Encyclopedia of Type Strains, Phase IV (KMG-IV): sequencing the most valuable type-strain genomes for metagenomic binning, comparative biology and taxonomic classification.</title>
        <authorList>
            <person name="Goeker M."/>
        </authorList>
    </citation>
    <scope>NUCLEOTIDE SEQUENCE [LARGE SCALE GENOMIC DNA]</scope>
    <source>
        <strain evidence="6 7">DSM 27651</strain>
    </source>
</reference>
<keyword evidence="4 6" id="KW-0456">Lyase</keyword>
<keyword evidence="7" id="KW-1185">Reference proteome</keyword>
<evidence type="ECO:0000313" key="6">
    <source>
        <dbReference type="EMBL" id="NJC32708.1"/>
    </source>
</evidence>
<sequence length="208" mass="20846">MTDPQSTLAAAMARCPLVAILRGVTPDTVEAIGDALVEAGFSLIEVPLNSPDPLNSIGRLARRLGDHAVVGAGTVLTAADVAAVRDAGGQLIVSPNTDTDVIRAAVAADMVCLPGYFTPSEGFAAIAAGAHGLKLFPAEAASPAVLKAQRAVLPRSVPMLVVGGITPDGMAPWRAAGADGFGLGSALYRPGDDADAVGAAARRFVAAL</sequence>
<dbReference type="InterPro" id="IPR000887">
    <property type="entry name" value="Aldlse_KDPG_KHG"/>
</dbReference>
<dbReference type="EMBL" id="JAATJE010000001">
    <property type="protein sequence ID" value="NJC32708.1"/>
    <property type="molecule type" value="Genomic_DNA"/>
</dbReference>
<dbReference type="PANTHER" id="PTHR30246">
    <property type="entry name" value="2-KETO-3-DEOXY-6-PHOSPHOGLUCONATE ALDOLASE"/>
    <property type="match status" value="1"/>
</dbReference>